<reference evidence="19" key="1">
    <citation type="journal article" date="2020" name="Stud. Mycol.">
        <title>101 Dothideomycetes genomes: a test case for predicting lifestyles and emergence of pathogens.</title>
        <authorList>
            <person name="Haridas S."/>
            <person name="Albert R."/>
            <person name="Binder M."/>
            <person name="Bloem J."/>
            <person name="Labutti K."/>
            <person name="Salamov A."/>
            <person name="Andreopoulos B."/>
            <person name="Baker S."/>
            <person name="Barry K."/>
            <person name="Bills G."/>
            <person name="Bluhm B."/>
            <person name="Cannon C."/>
            <person name="Castanera R."/>
            <person name="Culley D."/>
            <person name="Daum C."/>
            <person name="Ezra D."/>
            <person name="Gonzalez J."/>
            <person name="Henrissat B."/>
            <person name="Kuo A."/>
            <person name="Liang C."/>
            <person name="Lipzen A."/>
            <person name="Lutzoni F."/>
            <person name="Magnuson J."/>
            <person name="Mondo S."/>
            <person name="Nolan M."/>
            <person name="Ohm R."/>
            <person name="Pangilinan J."/>
            <person name="Park H.-J."/>
            <person name="Ramirez L."/>
            <person name="Alfaro M."/>
            <person name="Sun H."/>
            <person name="Tritt A."/>
            <person name="Yoshinaga Y."/>
            <person name="Zwiers L.-H."/>
            <person name="Turgeon B."/>
            <person name="Goodwin S."/>
            <person name="Spatafora J."/>
            <person name="Crous P."/>
            <person name="Grigoriev I."/>
        </authorList>
    </citation>
    <scope>NUCLEOTIDE SEQUENCE</scope>
    <source>
        <strain evidence="19">CBS 121167</strain>
    </source>
</reference>
<keyword evidence="11" id="KW-0119">Carbohydrate metabolism</keyword>
<evidence type="ECO:0000256" key="13">
    <source>
        <dbReference type="PIRSR" id="PIRSR001024-1"/>
    </source>
</evidence>
<feature type="binding site" evidence="15">
    <location>
        <position position="198"/>
    </location>
    <ligand>
        <name>Ca(2+)</name>
        <dbReference type="ChEBI" id="CHEBI:29108"/>
        <label>1</label>
    </ligand>
</feature>
<evidence type="ECO:0000256" key="3">
    <source>
        <dbReference type="ARBA" id="ARBA00008061"/>
    </source>
</evidence>
<dbReference type="RefSeq" id="XP_033394263.1">
    <property type="nucleotide sequence ID" value="XM_033544374.1"/>
</dbReference>
<dbReference type="Pfam" id="PF00128">
    <property type="entry name" value="Alpha-amylase"/>
    <property type="match status" value="1"/>
</dbReference>
<keyword evidence="12" id="KW-0326">Glycosidase</keyword>
<evidence type="ECO:0000256" key="12">
    <source>
        <dbReference type="ARBA" id="ARBA00023295"/>
    </source>
</evidence>
<keyword evidence="20" id="KW-1185">Reference proteome</keyword>
<evidence type="ECO:0000313" key="19">
    <source>
        <dbReference type="EMBL" id="KAF2138550.1"/>
    </source>
</evidence>
<evidence type="ECO:0000256" key="15">
    <source>
        <dbReference type="PIRSR" id="PIRSR001024-3"/>
    </source>
</evidence>
<feature type="disulfide bond" evidence="16">
    <location>
        <begin position="186"/>
        <end position="200"/>
    </location>
</feature>
<feature type="binding site" evidence="15">
    <location>
        <position position="157"/>
    </location>
    <ligand>
        <name>Ca(2+)</name>
        <dbReference type="ChEBI" id="CHEBI:29108"/>
        <label>1</label>
    </ligand>
</feature>
<dbReference type="InterPro" id="IPR013777">
    <property type="entry name" value="A-amylase-like"/>
</dbReference>
<evidence type="ECO:0000256" key="2">
    <source>
        <dbReference type="ARBA" id="ARBA00001913"/>
    </source>
</evidence>
<dbReference type="EMBL" id="ML995496">
    <property type="protein sequence ID" value="KAF2138550.1"/>
    <property type="molecule type" value="Genomic_DNA"/>
</dbReference>
<feature type="binding site" evidence="15">
    <location>
        <position position="266"/>
    </location>
    <ligand>
        <name>Ca(2+)</name>
        <dbReference type="ChEBI" id="CHEBI:29108"/>
        <label>2</label>
    </ligand>
</feature>
<evidence type="ECO:0000256" key="4">
    <source>
        <dbReference type="ARBA" id="ARBA00012595"/>
    </source>
</evidence>
<protein>
    <recommendedName>
        <fullName evidence="4">alpha-amylase</fullName>
        <ecNumber evidence="4">3.2.1.1</ecNumber>
    </recommendedName>
</protein>
<evidence type="ECO:0000256" key="1">
    <source>
        <dbReference type="ARBA" id="ARBA00000548"/>
    </source>
</evidence>
<evidence type="ECO:0000256" key="11">
    <source>
        <dbReference type="ARBA" id="ARBA00023277"/>
    </source>
</evidence>
<dbReference type="SMART" id="SM00642">
    <property type="entry name" value="Aamy"/>
    <property type="match status" value="1"/>
</dbReference>
<feature type="disulfide bond" evidence="16">
    <location>
        <begin position="276"/>
        <end position="319"/>
    </location>
</feature>
<feature type="binding site" evidence="15">
    <location>
        <position position="211"/>
    </location>
    <ligand>
        <name>Ca(2+)</name>
        <dbReference type="ChEBI" id="CHEBI:29108"/>
        <label>1</label>
    </ligand>
</feature>
<feature type="binding site" evidence="17">
    <location>
        <position position="240"/>
    </location>
    <ligand>
        <name>substrate</name>
    </ligand>
</feature>
<keyword evidence="6" id="KW-0732">Signal</keyword>
<evidence type="ECO:0000256" key="6">
    <source>
        <dbReference type="ARBA" id="ARBA00022729"/>
    </source>
</evidence>
<feature type="binding site" evidence="17">
    <location>
        <position position="333"/>
    </location>
    <ligand>
        <name>substrate</name>
    </ligand>
</feature>
<dbReference type="InterPro" id="IPR013780">
    <property type="entry name" value="Glyco_hydro_b"/>
</dbReference>
<dbReference type="OrthoDB" id="204980at2759"/>
<evidence type="ECO:0000259" key="18">
    <source>
        <dbReference type="SMART" id="SM00642"/>
    </source>
</evidence>
<feature type="active site" description="Nucleophile" evidence="13">
    <location>
        <position position="242"/>
    </location>
</feature>
<comment type="catalytic activity">
    <reaction evidence="1">
        <text>Endohydrolysis of (1-&gt;4)-alpha-D-glucosidic linkages in polysaccharides containing three or more (1-&gt;4)-alpha-linked D-glucose units.</text>
        <dbReference type="EC" id="3.2.1.1"/>
    </reaction>
</comment>
<evidence type="ECO:0000256" key="10">
    <source>
        <dbReference type="ARBA" id="ARBA00023180"/>
    </source>
</evidence>
<evidence type="ECO:0000256" key="14">
    <source>
        <dbReference type="PIRSR" id="PIRSR001024-2"/>
    </source>
</evidence>
<evidence type="ECO:0000256" key="17">
    <source>
        <dbReference type="PIRSR" id="PIRSR001024-5"/>
    </source>
</evidence>
<feature type="active site" description="Proton donor" evidence="13">
    <location>
        <position position="266"/>
    </location>
</feature>
<dbReference type="InterPro" id="IPR006047">
    <property type="entry name" value="GH13_cat_dom"/>
</dbReference>
<dbReference type="SUPFAM" id="SSF51011">
    <property type="entry name" value="Glycosyl hydrolase domain"/>
    <property type="match status" value="1"/>
</dbReference>
<feature type="binding site" evidence="15">
    <location>
        <position position="246"/>
    </location>
    <ligand>
        <name>Ca(2+)</name>
        <dbReference type="ChEBI" id="CHEBI:29108"/>
        <label>1</label>
    </ligand>
</feature>
<dbReference type="GO" id="GO:0005509">
    <property type="term" value="F:calcium ion binding"/>
    <property type="evidence" value="ECO:0007669"/>
    <property type="project" value="InterPro"/>
</dbReference>
<dbReference type="Proteomes" id="UP000799438">
    <property type="component" value="Unassembled WGS sequence"/>
</dbReference>
<keyword evidence="7 19" id="KW-0378">Hydrolase</keyword>
<feature type="binding site" evidence="17">
    <location>
        <position position="158"/>
    </location>
    <ligand>
        <name>substrate</name>
    </ligand>
</feature>
<dbReference type="InterPro" id="IPR017853">
    <property type="entry name" value="GH"/>
</dbReference>
<dbReference type="AlphaFoldDB" id="A0A6A6B3C2"/>
<dbReference type="GeneID" id="54301870"/>
<proteinExistence type="inferred from homology"/>
<dbReference type="FunFam" id="3.20.20.80:FF:000120">
    <property type="entry name" value="Alpha-amylase A"/>
    <property type="match status" value="1"/>
</dbReference>
<feature type="domain" description="Glycosyl hydrolase family 13 catalytic" evidence="18">
    <location>
        <begin position="49"/>
        <end position="405"/>
    </location>
</feature>
<comment type="cofactor">
    <cofactor evidence="2">
        <name>Ca(2+)</name>
        <dbReference type="ChEBI" id="CHEBI:29108"/>
    </cofactor>
</comment>
<evidence type="ECO:0000256" key="7">
    <source>
        <dbReference type="ARBA" id="ARBA00022801"/>
    </source>
</evidence>
<feature type="binding site" evidence="15">
    <location>
        <position position="242"/>
    </location>
    <ligand>
        <name>Ca(2+)</name>
        <dbReference type="ChEBI" id="CHEBI:29108"/>
        <label>2</label>
    </ligand>
</feature>
<evidence type="ECO:0000256" key="5">
    <source>
        <dbReference type="ARBA" id="ARBA00022723"/>
    </source>
</evidence>
<feature type="binding site" evidence="17">
    <location>
        <position position="270"/>
    </location>
    <ligand>
        <name>substrate</name>
    </ligand>
</feature>
<sequence>MGEGFQKAGMDESNSFWKKGRRGERRHRALSGLACAATPAEWRSRSIYQVLTDRFARDDGGTGASCDTGARAYCGGTYQGIIKKLDYIQDMGFTAIWISPITYNLEGNTGDGTAYHGYWQQDLYRLNENFGSADDLKALATELHNRDMYLMVDIVVNHNGWAGDANSVDYSKFNPFNQKSYYHDYCEVTDYNNQDLVEDCWLGSSNVELVDLKTEDSAVAQKYNEWIAQLVQNYSIDGLRLDTAKHVDKSFYPDFNKAAGVFITGEVFDGNPAYTCPYQNYLDSVLNYPIYYPLTRAFTSPSGSISDLVNEINTMKTACKDSTLLGSFSENHDITRFAAITSDMSQAKNVIAYTILADGVPIIYAGQEQHYSGASDPNNREATWLSGYNTDAELYKLTAAVNKARNAAIAADNRYLTYQNWVIYSDGTTLAMRKGYDGAQLITVLSNKGANGDAYTLNLGNTGWSSGTAVTEVIACSDVTVGGEGVPVPMTNGLPRVYFPTAKLAGTGVCGK</sequence>
<dbReference type="PANTHER" id="PTHR10357">
    <property type="entry name" value="ALPHA-AMYLASE FAMILY MEMBER"/>
    <property type="match status" value="1"/>
</dbReference>
<feature type="binding site" evidence="17">
    <location>
        <position position="119"/>
    </location>
    <ligand>
        <name>substrate</name>
    </ligand>
</feature>
<gene>
    <name evidence="19" type="ORF">K452DRAFT_321115</name>
</gene>
<dbReference type="GO" id="GO:0004556">
    <property type="term" value="F:alpha-amylase activity"/>
    <property type="evidence" value="ECO:0007669"/>
    <property type="project" value="UniProtKB-EC"/>
</dbReference>
<dbReference type="PANTHER" id="PTHR10357:SF215">
    <property type="entry name" value="ALPHA-AMYLASE 1"/>
    <property type="match status" value="1"/>
</dbReference>
<dbReference type="SUPFAM" id="SSF51445">
    <property type="entry name" value="(Trans)glycosidases"/>
    <property type="match status" value="1"/>
</dbReference>
<keyword evidence="5 15" id="KW-0479">Metal-binding</keyword>
<evidence type="ECO:0000313" key="20">
    <source>
        <dbReference type="Proteomes" id="UP000799438"/>
    </source>
</evidence>
<dbReference type="GO" id="GO:0016052">
    <property type="term" value="P:carbohydrate catabolic process"/>
    <property type="evidence" value="ECO:0007669"/>
    <property type="project" value="InterPro"/>
</dbReference>
<organism evidence="19 20">
    <name type="scientific">Aplosporella prunicola CBS 121167</name>
    <dbReference type="NCBI Taxonomy" id="1176127"/>
    <lineage>
        <taxon>Eukaryota</taxon>
        <taxon>Fungi</taxon>
        <taxon>Dikarya</taxon>
        <taxon>Ascomycota</taxon>
        <taxon>Pezizomycotina</taxon>
        <taxon>Dothideomycetes</taxon>
        <taxon>Dothideomycetes incertae sedis</taxon>
        <taxon>Botryosphaeriales</taxon>
        <taxon>Aplosporellaceae</taxon>
        <taxon>Aplosporella</taxon>
    </lineage>
</organism>
<dbReference type="EC" id="3.2.1.1" evidence="4"/>
<keyword evidence="9 16" id="KW-1015">Disulfide bond</keyword>
<dbReference type="InterPro" id="IPR015340">
    <property type="entry name" value="A_amylase_C_dom"/>
</dbReference>
<keyword evidence="10" id="KW-0325">Glycoprotein</keyword>
<evidence type="ECO:0000256" key="8">
    <source>
        <dbReference type="ARBA" id="ARBA00022837"/>
    </source>
</evidence>
<dbReference type="Pfam" id="PF09260">
    <property type="entry name" value="A_amylase_dom_C"/>
    <property type="match status" value="1"/>
</dbReference>
<accession>A0A6A6B3C2</accession>
<comment type="similarity">
    <text evidence="3">Belongs to the glycosyl hydrolase 13 family.</text>
</comment>
<keyword evidence="8 15" id="KW-0106">Calcium</keyword>
<name>A0A6A6B3C2_9PEZI</name>
<feature type="disulfide bond" evidence="16">
    <location>
        <begin position="476"/>
        <end position="510"/>
    </location>
</feature>
<feature type="site" description="Transition state stabilizer" evidence="14">
    <location>
        <position position="333"/>
    </location>
</feature>
<evidence type="ECO:0000256" key="16">
    <source>
        <dbReference type="PIRSR" id="PIRSR001024-4"/>
    </source>
</evidence>
<dbReference type="Gene3D" id="2.60.40.1180">
    <property type="entry name" value="Golgi alpha-mannosidase II"/>
    <property type="match status" value="1"/>
</dbReference>
<dbReference type="PIRSF" id="PIRSF001024">
    <property type="entry name" value="Alph-amyl_fung"/>
    <property type="match status" value="1"/>
</dbReference>
<evidence type="ECO:0000256" key="9">
    <source>
        <dbReference type="ARBA" id="ARBA00023157"/>
    </source>
</evidence>
<feature type="disulfide bond" evidence="16">
    <location>
        <begin position="66"/>
        <end position="74"/>
    </location>
</feature>
<feature type="binding site" evidence="17">
    <location>
        <position position="380"/>
    </location>
    <ligand>
        <name>substrate</name>
    </ligand>
</feature>
<dbReference type="Gene3D" id="3.20.20.80">
    <property type="entry name" value="Glycosidases"/>
    <property type="match status" value="1"/>
</dbReference>
<dbReference type="CDD" id="cd11319">
    <property type="entry name" value="AmyAc_euk_AmyA"/>
    <property type="match status" value="1"/>
</dbReference>